<dbReference type="InterPro" id="IPR018060">
    <property type="entry name" value="HTH_AraC"/>
</dbReference>
<evidence type="ECO:0000256" key="1">
    <source>
        <dbReference type="ARBA" id="ARBA00023015"/>
    </source>
</evidence>
<dbReference type="SMART" id="SM00342">
    <property type="entry name" value="HTH_ARAC"/>
    <property type="match status" value="1"/>
</dbReference>
<evidence type="ECO:0000313" key="7">
    <source>
        <dbReference type="Proteomes" id="UP001498238"/>
    </source>
</evidence>
<reference evidence="6 7" key="1">
    <citation type="submission" date="2024-01" db="EMBL/GenBank/DDBJ databases">
        <title>Characterization of antibiotic resistant novel bacterial strains and their environmental applications.</title>
        <authorList>
            <person name="Manzoor S."/>
            <person name="Abbas S."/>
            <person name="Arshad M."/>
            <person name="Ahmed I."/>
        </authorList>
    </citation>
    <scope>NUCLEOTIDE SEQUENCE [LARGE SCALE GENOMIC DNA]</scope>
    <source>
        <strain evidence="6 7">NCCP-602</strain>
    </source>
</reference>
<keyword evidence="1" id="KW-0805">Transcription regulation</keyword>
<sequence>MVDDLIRAPHPALRPYLGDYVGYDFAGMPPGIHLGLPSGALTFIVAIDEPLRQLDAEAGAEDRFDVLLAGLHLRPTLVSHEGTMAGIQINLTPFAPRALFGLTAAEYSHHSVDLREVTRPIAVELHERVNAESGWAGRFAAVDTVLVKCLRDGGRLRDGVAPRREVIEAWDVILGSHGRATVARLAEHVGWSRRHLTAQLRAEVGIGPKDAARVVRFDRARRLVAGMGGIGTGDGAVSDEDGGARGSGDRWPKSRPGSRPMRRERTPGSLAEVAAVCGFADQSHLVRDFTAFAGLSPTAWLAADPIIAHGAAGRDGADRD</sequence>
<evidence type="ECO:0000256" key="4">
    <source>
        <dbReference type="SAM" id="MobiDB-lite"/>
    </source>
</evidence>
<feature type="domain" description="HTH araC/xylS-type" evidence="5">
    <location>
        <begin position="164"/>
        <end position="303"/>
    </location>
</feature>
<dbReference type="PANTHER" id="PTHR46796">
    <property type="entry name" value="HTH-TYPE TRANSCRIPTIONAL ACTIVATOR RHAS-RELATED"/>
    <property type="match status" value="1"/>
</dbReference>
<dbReference type="RefSeq" id="WP_339394045.1">
    <property type="nucleotide sequence ID" value="NZ_BAAAAF010000028.1"/>
</dbReference>
<evidence type="ECO:0000259" key="5">
    <source>
        <dbReference type="PROSITE" id="PS01124"/>
    </source>
</evidence>
<proteinExistence type="predicted"/>
<keyword evidence="7" id="KW-1185">Reference proteome</keyword>
<dbReference type="Proteomes" id="UP001498238">
    <property type="component" value="Unassembled WGS sequence"/>
</dbReference>
<keyword evidence="3" id="KW-0804">Transcription</keyword>
<protein>
    <submittedName>
        <fullName evidence="6">AraC family transcriptional regulator</fullName>
    </submittedName>
</protein>
<accession>A0ABN0ST20</accession>
<dbReference type="InterPro" id="IPR050204">
    <property type="entry name" value="AraC_XylS_family_regulators"/>
</dbReference>
<evidence type="ECO:0000256" key="2">
    <source>
        <dbReference type="ARBA" id="ARBA00023125"/>
    </source>
</evidence>
<keyword evidence="2" id="KW-0238">DNA-binding</keyword>
<dbReference type="SUPFAM" id="SSF46689">
    <property type="entry name" value="Homeodomain-like"/>
    <property type="match status" value="1"/>
</dbReference>
<feature type="region of interest" description="Disordered" evidence="4">
    <location>
        <begin position="231"/>
        <end position="267"/>
    </location>
</feature>
<dbReference type="EMBL" id="BAAAAF010000028">
    <property type="protein sequence ID" value="GAA0037429.1"/>
    <property type="molecule type" value="Genomic_DNA"/>
</dbReference>
<comment type="caution">
    <text evidence="6">The sequence shown here is derived from an EMBL/GenBank/DDBJ whole genome shotgun (WGS) entry which is preliminary data.</text>
</comment>
<dbReference type="InterPro" id="IPR009057">
    <property type="entry name" value="Homeodomain-like_sf"/>
</dbReference>
<evidence type="ECO:0000313" key="6">
    <source>
        <dbReference type="EMBL" id="GAA0037429.1"/>
    </source>
</evidence>
<dbReference type="PANTHER" id="PTHR46796:SF15">
    <property type="entry name" value="BLL1074 PROTEIN"/>
    <property type="match status" value="1"/>
</dbReference>
<gene>
    <name evidence="6" type="ORF">NCCP602_33910</name>
</gene>
<organism evidence="6 7">
    <name type="scientific">Brevibacterium metallidurans</name>
    <dbReference type="NCBI Taxonomy" id="1482676"/>
    <lineage>
        <taxon>Bacteria</taxon>
        <taxon>Bacillati</taxon>
        <taxon>Actinomycetota</taxon>
        <taxon>Actinomycetes</taxon>
        <taxon>Micrococcales</taxon>
        <taxon>Brevibacteriaceae</taxon>
        <taxon>Brevibacterium</taxon>
    </lineage>
</organism>
<evidence type="ECO:0000256" key="3">
    <source>
        <dbReference type="ARBA" id="ARBA00023163"/>
    </source>
</evidence>
<dbReference type="PROSITE" id="PS01124">
    <property type="entry name" value="HTH_ARAC_FAMILY_2"/>
    <property type="match status" value="1"/>
</dbReference>
<name>A0ABN0ST20_9MICO</name>
<dbReference type="Gene3D" id="1.10.10.60">
    <property type="entry name" value="Homeodomain-like"/>
    <property type="match status" value="1"/>
</dbReference>